<dbReference type="GO" id="GO:0006260">
    <property type="term" value="P:DNA replication"/>
    <property type="evidence" value="ECO:0007669"/>
    <property type="project" value="InterPro"/>
</dbReference>
<evidence type="ECO:0000313" key="9">
    <source>
        <dbReference type="EMBL" id="PNF37205.1"/>
    </source>
</evidence>
<dbReference type="AlphaFoldDB" id="A0A2J7R8Q3"/>
<protein>
    <recommendedName>
        <fullName evidence="7">Structure-specific endonuclease subunit SLX4</fullName>
    </recommendedName>
</protein>
<keyword evidence="6" id="KW-0539">Nucleus</keyword>
<proteinExistence type="inferred from homology"/>
<evidence type="ECO:0000256" key="4">
    <source>
        <dbReference type="ARBA" id="ARBA00023172"/>
    </source>
</evidence>
<dbReference type="PANTHER" id="PTHR21541:SF3">
    <property type="entry name" value="STRUCTURE-SPECIFIC ENDONUCLEASE SUBUNIT SLX4"/>
    <property type="match status" value="1"/>
</dbReference>
<feature type="region of interest" description="Disordered" evidence="8">
    <location>
        <begin position="15"/>
        <end position="64"/>
    </location>
</feature>
<dbReference type="GO" id="GO:0033557">
    <property type="term" value="C:Slx1-Slx4 complex"/>
    <property type="evidence" value="ECO:0007669"/>
    <property type="project" value="InterPro"/>
</dbReference>
<accession>A0A2J7R8Q3</accession>
<dbReference type="GO" id="GO:0006281">
    <property type="term" value="P:DNA repair"/>
    <property type="evidence" value="ECO:0007669"/>
    <property type="project" value="UniProtKB-KW"/>
</dbReference>
<evidence type="ECO:0000256" key="8">
    <source>
        <dbReference type="SAM" id="MobiDB-lite"/>
    </source>
</evidence>
<keyword evidence="5" id="KW-0234">DNA repair</keyword>
<feature type="region of interest" description="Disordered" evidence="8">
    <location>
        <begin position="76"/>
        <end position="104"/>
    </location>
</feature>
<evidence type="ECO:0000313" key="10">
    <source>
        <dbReference type="Proteomes" id="UP000235965"/>
    </source>
</evidence>
<keyword evidence="10" id="KW-1185">Reference proteome</keyword>
<reference evidence="9 10" key="1">
    <citation type="submission" date="2017-12" db="EMBL/GenBank/DDBJ databases">
        <title>Hemimetabolous genomes reveal molecular basis of termite eusociality.</title>
        <authorList>
            <person name="Harrison M.C."/>
            <person name="Jongepier E."/>
            <person name="Robertson H.M."/>
            <person name="Arning N."/>
            <person name="Bitard-Feildel T."/>
            <person name="Chao H."/>
            <person name="Childers C.P."/>
            <person name="Dinh H."/>
            <person name="Doddapaneni H."/>
            <person name="Dugan S."/>
            <person name="Gowin J."/>
            <person name="Greiner C."/>
            <person name="Han Y."/>
            <person name="Hu H."/>
            <person name="Hughes D.S.T."/>
            <person name="Huylmans A.-K."/>
            <person name="Kemena C."/>
            <person name="Kremer L.P.M."/>
            <person name="Lee S.L."/>
            <person name="Lopez-Ezquerra A."/>
            <person name="Mallet L."/>
            <person name="Monroy-Kuhn J.M."/>
            <person name="Moser A."/>
            <person name="Murali S.C."/>
            <person name="Muzny D.M."/>
            <person name="Otani S."/>
            <person name="Piulachs M.-D."/>
            <person name="Poelchau M."/>
            <person name="Qu J."/>
            <person name="Schaub F."/>
            <person name="Wada-Katsumata A."/>
            <person name="Worley K.C."/>
            <person name="Xie Q."/>
            <person name="Ylla G."/>
            <person name="Poulsen M."/>
            <person name="Gibbs R.A."/>
            <person name="Schal C."/>
            <person name="Richards S."/>
            <person name="Belles X."/>
            <person name="Korb J."/>
            <person name="Bornberg-Bauer E."/>
        </authorList>
    </citation>
    <scope>NUCLEOTIDE SEQUENCE [LARGE SCALE GENOMIC DNA]</scope>
    <source>
        <tissue evidence="9">Whole body</tissue>
    </source>
</reference>
<dbReference type="Proteomes" id="UP000235965">
    <property type="component" value="Unassembled WGS sequence"/>
</dbReference>
<dbReference type="EMBL" id="NEVH01006721">
    <property type="protein sequence ID" value="PNF37205.1"/>
    <property type="molecule type" value="Genomic_DNA"/>
</dbReference>
<evidence type="ECO:0000256" key="6">
    <source>
        <dbReference type="ARBA" id="ARBA00023242"/>
    </source>
</evidence>
<comment type="subcellular location">
    <subcellularLocation>
        <location evidence="1">Nucleus</location>
    </subcellularLocation>
</comment>
<feature type="compositionally biased region" description="Low complexity" evidence="8">
    <location>
        <begin position="81"/>
        <end position="104"/>
    </location>
</feature>
<dbReference type="InterPro" id="IPR018574">
    <property type="entry name" value="Structure-sp_endonuc_su_Slx4"/>
</dbReference>
<dbReference type="OrthoDB" id="1931232at2759"/>
<organism evidence="9 10">
    <name type="scientific">Cryptotermes secundus</name>
    <dbReference type="NCBI Taxonomy" id="105785"/>
    <lineage>
        <taxon>Eukaryota</taxon>
        <taxon>Metazoa</taxon>
        <taxon>Ecdysozoa</taxon>
        <taxon>Arthropoda</taxon>
        <taxon>Hexapoda</taxon>
        <taxon>Insecta</taxon>
        <taxon>Pterygota</taxon>
        <taxon>Neoptera</taxon>
        <taxon>Polyneoptera</taxon>
        <taxon>Dictyoptera</taxon>
        <taxon>Blattodea</taxon>
        <taxon>Blattoidea</taxon>
        <taxon>Termitoidae</taxon>
        <taxon>Kalotermitidae</taxon>
        <taxon>Cryptotermitinae</taxon>
        <taxon>Cryptotermes</taxon>
    </lineage>
</organism>
<keyword evidence="4" id="KW-0233">DNA recombination</keyword>
<evidence type="ECO:0000256" key="1">
    <source>
        <dbReference type="ARBA" id="ARBA00004123"/>
    </source>
</evidence>
<evidence type="ECO:0000256" key="3">
    <source>
        <dbReference type="ARBA" id="ARBA00022763"/>
    </source>
</evidence>
<evidence type="ECO:0000256" key="5">
    <source>
        <dbReference type="ARBA" id="ARBA00023204"/>
    </source>
</evidence>
<name>A0A2J7R8Q3_9NEOP</name>
<evidence type="ECO:0000256" key="7">
    <source>
        <dbReference type="ARBA" id="ARBA00029496"/>
    </source>
</evidence>
<keyword evidence="3" id="KW-0227">DNA damage</keyword>
<dbReference type="GO" id="GO:0000712">
    <property type="term" value="P:resolution of meiotic recombination intermediates"/>
    <property type="evidence" value="ECO:0007669"/>
    <property type="project" value="TreeGrafter"/>
</dbReference>
<evidence type="ECO:0000256" key="2">
    <source>
        <dbReference type="ARBA" id="ARBA00006661"/>
    </source>
</evidence>
<feature type="region of interest" description="Disordered" evidence="8">
    <location>
        <begin position="193"/>
        <end position="234"/>
    </location>
</feature>
<comment type="caution">
    <text evidence="9">The sequence shown here is derived from an EMBL/GenBank/DDBJ whole genome shotgun (WGS) entry which is preliminary data.</text>
</comment>
<dbReference type="Pfam" id="PF09494">
    <property type="entry name" value="Slx4"/>
    <property type="match status" value="1"/>
</dbReference>
<sequence length="234" mass="26268">MLRYIYDQLHPYITVSDSEDDLEQSGAESSPFKKPGSDTQVPRSPVRKPNVLGTSRSPLMRSEDCCHRGNLVRQERSTAFQSGADSDSDDLLSSQRSSSSSAMSVREEAFFEELGVCSHGDIPLSQDVQPTPNLAAAVHSFITDDPNLHQKVLLYEPVLLEQLHANLKANNLKLKMNELMDYLDEQCITFRTAQGQQSRQKKKMQETKRRNLTKRKGNSHDKKPTKSSALDSDS</sequence>
<dbReference type="PANTHER" id="PTHR21541">
    <property type="entry name" value="BTB POZ DOMAIN CONTAINING 12"/>
    <property type="match status" value="1"/>
</dbReference>
<gene>
    <name evidence="9" type="ORF">B7P43_G00493</name>
</gene>
<comment type="similarity">
    <text evidence="2">Belongs to the SLX4 family.</text>
</comment>